<dbReference type="GO" id="GO:0016491">
    <property type="term" value="F:oxidoreductase activity"/>
    <property type="evidence" value="ECO:0007669"/>
    <property type="project" value="UniProtKB-KW"/>
</dbReference>
<evidence type="ECO:0000259" key="1">
    <source>
        <dbReference type="Pfam" id="PF13460"/>
    </source>
</evidence>
<proteinExistence type="predicted"/>
<reference evidence="2 3" key="2">
    <citation type="submission" date="2014-05" db="EMBL/GenBank/DDBJ databases">
        <title>Genome sequence of Streptococcus gallolyticus.</title>
        <authorList>
            <person name="Del Campo R."/>
        </authorList>
    </citation>
    <scope>NUCLEOTIDE SEQUENCE [LARGE SCALE GENOMIC DNA]</scope>
    <source>
        <strain evidence="2 3">LMG17956</strain>
    </source>
</reference>
<sequence length="213" mass="23098">MRQERSIKMKIFVAGSTGRVATELLKKLSAKNYQVIAGARRPEAVVELPNVTTQKMDLHASVDNIAELLKGVDAVVFTAGSRGKDLLQTDAYGAVKLMQAAKKAGITRFVMLSALYSLTPDKWPDNLTDYYIAKFFADNYLVNQSGLDYTIVQPGNLLEEAGQGHIALGDKGFTAISIEDVASVLAEIVDKPSTFKRVIAINPGSTAISQLFD</sequence>
<reference evidence="2 3" key="1">
    <citation type="submission" date="2014-02" db="EMBL/GenBank/DDBJ databases">
        <authorList>
            <person name="Manrique M."/>
        </authorList>
    </citation>
    <scope>NUCLEOTIDE SEQUENCE [LARGE SCALE GENOMIC DNA]</scope>
    <source>
        <strain evidence="2 3">LMG17956</strain>
    </source>
</reference>
<dbReference type="AlphaFoldDB" id="A0A060RLC9"/>
<dbReference type="EC" id="1.1.1.-" evidence="2"/>
<accession>A0A060RLC9</accession>
<dbReference type="Pfam" id="PF13460">
    <property type="entry name" value="NAD_binding_10"/>
    <property type="match status" value="1"/>
</dbReference>
<keyword evidence="2" id="KW-0560">Oxidoreductase</keyword>
<comment type="caution">
    <text evidence="2">The sequence shown here is derived from an EMBL/GenBank/DDBJ whole genome shotgun (WGS) entry which is preliminary data.</text>
</comment>
<evidence type="ECO:0000313" key="3">
    <source>
        <dbReference type="Proteomes" id="UP000027584"/>
    </source>
</evidence>
<name>A0A060RLC9_9STRE</name>
<dbReference type="PANTHER" id="PTHR15020:SF50">
    <property type="entry name" value="UPF0659 PROTEIN YMR090W"/>
    <property type="match status" value="1"/>
</dbReference>
<feature type="domain" description="NAD(P)-binding" evidence="1">
    <location>
        <begin position="15"/>
        <end position="192"/>
    </location>
</feature>
<dbReference type="InterPro" id="IPR016040">
    <property type="entry name" value="NAD(P)-bd_dom"/>
</dbReference>
<protein>
    <submittedName>
        <fullName evidence="2">NAD dependent epimerase/dehydratase family protei n</fullName>
        <ecNumber evidence="2">1.1.1.-</ecNumber>
    </submittedName>
</protein>
<dbReference type="Gene3D" id="3.40.50.720">
    <property type="entry name" value="NAD(P)-binding Rossmann-like Domain"/>
    <property type="match status" value="1"/>
</dbReference>
<dbReference type="InterPro" id="IPR036291">
    <property type="entry name" value="NAD(P)-bd_dom_sf"/>
</dbReference>
<evidence type="ECO:0000313" key="2">
    <source>
        <dbReference type="EMBL" id="CDO18705.1"/>
    </source>
</evidence>
<dbReference type="SUPFAM" id="SSF51735">
    <property type="entry name" value="NAD(P)-binding Rossmann-fold domains"/>
    <property type="match status" value="1"/>
</dbReference>
<gene>
    <name evidence="2" type="ORF">BN963_SGAL_01910</name>
</gene>
<organism evidence="2 3">
    <name type="scientific">Streptococcus gallolyticus</name>
    <dbReference type="NCBI Taxonomy" id="315405"/>
    <lineage>
        <taxon>Bacteria</taxon>
        <taxon>Bacillati</taxon>
        <taxon>Bacillota</taxon>
        <taxon>Bacilli</taxon>
        <taxon>Lactobacillales</taxon>
        <taxon>Streptococcaceae</taxon>
        <taxon>Streptococcus</taxon>
    </lineage>
</organism>
<dbReference type="PANTHER" id="PTHR15020">
    <property type="entry name" value="FLAVIN REDUCTASE-RELATED"/>
    <property type="match status" value="1"/>
</dbReference>
<dbReference type="EMBL" id="CCBC010000203">
    <property type="protein sequence ID" value="CDO18705.1"/>
    <property type="molecule type" value="Genomic_DNA"/>
</dbReference>
<dbReference type="Proteomes" id="UP000027584">
    <property type="component" value="Unassembled WGS sequence"/>
</dbReference>
<dbReference type="CDD" id="cd05243">
    <property type="entry name" value="SDR_a5"/>
    <property type="match status" value="1"/>
</dbReference>